<dbReference type="RefSeq" id="WP_379190334.1">
    <property type="nucleotide sequence ID" value="NZ_JBHSOW010000080.1"/>
</dbReference>
<dbReference type="EMBL" id="JBHSOW010000080">
    <property type="protein sequence ID" value="MFC5651705.1"/>
    <property type="molecule type" value="Genomic_DNA"/>
</dbReference>
<sequence length="169" mass="18917">MQLIISVELNLPEDKLPGYYAQIIKGIADIATLVDRHKTLLFVSGSSDADAIEAFVERYKVPSERGMWLQLDEKWLINDRTFTDYGVLTRQGNHFLDMALTAIVALDGVEPESELTQALQQTEEHTLASSNANGRQLLAVDRHQVELIEGIARAYHCRAERLPLASEAI</sequence>
<name>A0ABW0W0M2_9BACL</name>
<comment type="caution">
    <text evidence="1">The sequence shown here is derived from an EMBL/GenBank/DDBJ whole genome shotgun (WGS) entry which is preliminary data.</text>
</comment>
<gene>
    <name evidence="1" type="ORF">ACFPYJ_21820</name>
</gene>
<evidence type="ECO:0000313" key="1">
    <source>
        <dbReference type="EMBL" id="MFC5651705.1"/>
    </source>
</evidence>
<organism evidence="1 2">
    <name type="scientific">Paenibacillus solisilvae</name>
    <dbReference type="NCBI Taxonomy" id="2486751"/>
    <lineage>
        <taxon>Bacteria</taxon>
        <taxon>Bacillati</taxon>
        <taxon>Bacillota</taxon>
        <taxon>Bacilli</taxon>
        <taxon>Bacillales</taxon>
        <taxon>Paenibacillaceae</taxon>
        <taxon>Paenibacillus</taxon>
    </lineage>
</organism>
<keyword evidence="2" id="KW-1185">Reference proteome</keyword>
<evidence type="ECO:0000313" key="2">
    <source>
        <dbReference type="Proteomes" id="UP001596047"/>
    </source>
</evidence>
<dbReference type="Proteomes" id="UP001596047">
    <property type="component" value="Unassembled WGS sequence"/>
</dbReference>
<reference evidence="2" key="1">
    <citation type="journal article" date="2019" name="Int. J. Syst. Evol. Microbiol.">
        <title>The Global Catalogue of Microorganisms (GCM) 10K type strain sequencing project: providing services to taxonomists for standard genome sequencing and annotation.</title>
        <authorList>
            <consortium name="The Broad Institute Genomics Platform"/>
            <consortium name="The Broad Institute Genome Sequencing Center for Infectious Disease"/>
            <person name="Wu L."/>
            <person name="Ma J."/>
        </authorList>
    </citation>
    <scope>NUCLEOTIDE SEQUENCE [LARGE SCALE GENOMIC DNA]</scope>
    <source>
        <strain evidence="2">CGMCC 1.3240</strain>
    </source>
</reference>
<proteinExistence type="predicted"/>
<accession>A0ABW0W0M2</accession>
<protein>
    <submittedName>
        <fullName evidence="1">Uncharacterized protein</fullName>
    </submittedName>
</protein>